<comment type="caution">
    <text evidence="2">The sequence shown here is derived from an EMBL/GenBank/DDBJ whole genome shotgun (WGS) entry which is preliminary data.</text>
</comment>
<feature type="region of interest" description="Disordered" evidence="1">
    <location>
        <begin position="72"/>
        <end position="104"/>
    </location>
</feature>
<reference evidence="2" key="1">
    <citation type="submission" date="2023-08" db="EMBL/GenBank/DDBJ databases">
        <authorList>
            <person name="Audoor S."/>
            <person name="Bilcke G."/>
        </authorList>
    </citation>
    <scope>NUCLEOTIDE SEQUENCE</scope>
</reference>
<evidence type="ECO:0000313" key="2">
    <source>
        <dbReference type="EMBL" id="CAJ1952835.1"/>
    </source>
</evidence>
<keyword evidence="3" id="KW-1185">Reference proteome</keyword>
<organism evidence="2 3">
    <name type="scientific">Cylindrotheca closterium</name>
    <dbReference type="NCBI Taxonomy" id="2856"/>
    <lineage>
        <taxon>Eukaryota</taxon>
        <taxon>Sar</taxon>
        <taxon>Stramenopiles</taxon>
        <taxon>Ochrophyta</taxon>
        <taxon>Bacillariophyta</taxon>
        <taxon>Bacillariophyceae</taxon>
        <taxon>Bacillariophycidae</taxon>
        <taxon>Bacillariales</taxon>
        <taxon>Bacillariaceae</taxon>
        <taxon>Cylindrotheca</taxon>
    </lineage>
</organism>
<evidence type="ECO:0000256" key="1">
    <source>
        <dbReference type="SAM" id="MobiDB-lite"/>
    </source>
</evidence>
<sequence length="104" mass="11591">MTSYALVEGRFVAIEGDNKCPQSPTYSVGSTDTGYLSEDSSNCSLAEALKDTSDFYFDMSDRWKQAFVQTLDDPIYPEPEPPKEEETRSPPPGLSLRGLFSRQP</sequence>
<dbReference type="EMBL" id="CAKOGP040001814">
    <property type="protein sequence ID" value="CAJ1952835.1"/>
    <property type="molecule type" value="Genomic_DNA"/>
</dbReference>
<dbReference type="AlphaFoldDB" id="A0AAD2FTV1"/>
<accession>A0AAD2FTV1</accession>
<name>A0AAD2FTV1_9STRA</name>
<evidence type="ECO:0000313" key="3">
    <source>
        <dbReference type="Proteomes" id="UP001295423"/>
    </source>
</evidence>
<protein>
    <submittedName>
        <fullName evidence="2">Uncharacterized protein</fullName>
    </submittedName>
</protein>
<proteinExistence type="predicted"/>
<dbReference type="Proteomes" id="UP001295423">
    <property type="component" value="Unassembled WGS sequence"/>
</dbReference>
<gene>
    <name evidence="2" type="ORF">CYCCA115_LOCUS13740</name>
</gene>